<dbReference type="Gene3D" id="3.10.129.10">
    <property type="entry name" value="Hotdog Thioesterase"/>
    <property type="match status" value="1"/>
</dbReference>
<dbReference type="EMBL" id="ML996097">
    <property type="protein sequence ID" value="KAF2741230.1"/>
    <property type="molecule type" value="Genomic_DNA"/>
</dbReference>
<keyword evidence="3" id="KW-1185">Reference proteome</keyword>
<sequence length="118" mass="12824">GERASRMSNYLKMIKDGTQLSAFDKVKLWFEIAGTEGYEGHDRTLPQHLTLISATHTPTPSNPHDCTTTFSLTVPPELCNMTGNLHGGAVALVFDICTSTAITACAKQGFWDTGHVSR</sequence>
<organism evidence="2 3">
    <name type="scientific">Polyplosphaeria fusca</name>
    <dbReference type="NCBI Taxonomy" id="682080"/>
    <lineage>
        <taxon>Eukaryota</taxon>
        <taxon>Fungi</taxon>
        <taxon>Dikarya</taxon>
        <taxon>Ascomycota</taxon>
        <taxon>Pezizomycotina</taxon>
        <taxon>Dothideomycetes</taxon>
        <taxon>Pleosporomycetidae</taxon>
        <taxon>Pleosporales</taxon>
        <taxon>Tetraplosphaeriaceae</taxon>
        <taxon>Polyplosphaeria</taxon>
    </lineage>
</organism>
<accession>A0A9P4RAL6</accession>
<dbReference type="InterPro" id="IPR029069">
    <property type="entry name" value="HotDog_dom_sf"/>
</dbReference>
<evidence type="ECO:0008006" key="4">
    <source>
        <dbReference type="Google" id="ProtNLM"/>
    </source>
</evidence>
<feature type="non-terminal residue" evidence="2">
    <location>
        <position position="1"/>
    </location>
</feature>
<name>A0A9P4RAL6_9PLEO</name>
<dbReference type="PANTHER" id="PTHR21660:SF1">
    <property type="entry name" value="ACYL-COENZYME A THIOESTERASE 13"/>
    <property type="match status" value="1"/>
</dbReference>
<dbReference type="OrthoDB" id="2831072at2759"/>
<dbReference type="InterPro" id="IPR039298">
    <property type="entry name" value="ACOT13"/>
</dbReference>
<gene>
    <name evidence="2" type="ORF">EJ04DRAFT_413175</name>
</gene>
<dbReference type="GO" id="GO:0047617">
    <property type="term" value="F:fatty acyl-CoA hydrolase activity"/>
    <property type="evidence" value="ECO:0007669"/>
    <property type="project" value="InterPro"/>
</dbReference>
<dbReference type="PANTHER" id="PTHR21660">
    <property type="entry name" value="THIOESTERASE SUPERFAMILY MEMBER-RELATED"/>
    <property type="match status" value="1"/>
</dbReference>
<reference evidence="2" key="1">
    <citation type="journal article" date="2020" name="Stud. Mycol.">
        <title>101 Dothideomycetes genomes: a test case for predicting lifestyles and emergence of pathogens.</title>
        <authorList>
            <person name="Haridas S."/>
            <person name="Albert R."/>
            <person name="Binder M."/>
            <person name="Bloem J."/>
            <person name="Labutti K."/>
            <person name="Salamov A."/>
            <person name="Andreopoulos B."/>
            <person name="Baker S."/>
            <person name="Barry K."/>
            <person name="Bills G."/>
            <person name="Bluhm B."/>
            <person name="Cannon C."/>
            <person name="Castanera R."/>
            <person name="Culley D."/>
            <person name="Daum C."/>
            <person name="Ezra D."/>
            <person name="Gonzalez J."/>
            <person name="Henrissat B."/>
            <person name="Kuo A."/>
            <person name="Liang C."/>
            <person name="Lipzen A."/>
            <person name="Lutzoni F."/>
            <person name="Magnuson J."/>
            <person name="Mondo S."/>
            <person name="Nolan M."/>
            <person name="Ohm R."/>
            <person name="Pangilinan J."/>
            <person name="Park H.-J."/>
            <person name="Ramirez L."/>
            <person name="Alfaro M."/>
            <person name="Sun H."/>
            <person name="Tritt A."/>
            <person name="Yoshinaga Y."/>
            <person name="Zwiers L.-H."/>
            <person name="Turgeon B."/>
            <person name="Goodwin S."/>
            <person name="Spatafora J."/>
            <person name="Crous P."/>
            <person name="Grigoriev I."/>
        </authorList>
    </citation>
    <scope>NUCLEOTIDE SEQUENCE</scope>
    <source>
        <strain evidence="2">CBS 125425</strain>
    </source>
</reference>
<dbReference type="SUPFAM" id="SSF54637">
    <property type="entry name" value="Thioesterase/thiol ester dehydrase-isomerase"/>
    <property type="match status" value="1"/>
</dbReference>
<evidence type="ECO:0000313" key="3">
    <source>
        <dbReference type="Proteomes" id="UP000799444"/>
    </source>
</evidence>
<protein>
    <recommendedName>
        <fullName evidence="4">Thioesterase domain-containing protein</fullName>
    </recommendedName>
</protein>
<proteinExistence type="predicted"/>
<evidence type="ECO:0000313" key="2">
    <source>
        <dbReference type="EMBL" id="KAF2741230.1"/>
    </source>
</evidence>
<dbReference type="AlphaFoldDB" id="A0A9P4RAL6"/>
<keyword evidence="1" id="KW-0378">Hydrolase</keyword>
<comment type="caution">
    <text evidence="2">The sequence shown here is derived from an EMBL/GenBank/DDBJ whole genome shotgun (WGS) entry which is preliminary data.</text>
</comment>
<feature type="non-terminal residue" evidence="2">
    <location>
        <position position="118"/>
    </location>
</feature>
<dbReference type="Proteomes" id="UP000799444">
    <property type="component" value="Unassembled WGS sequence"/>
</dbReference>
<evidence type="ECO:0000256" key="1">
    <source>
        <dbReference type="ARBA" id="ARBA00022801"/>
    </source>
</evidence>